<feature type="signal peptide" evidence="1">
    <location>
        <begin position="1"/>
        <end position="17"/>
    </location>
</feature>
<feature type="chain" id="PRO_5045318937" evidence="1">
    <location>
        <begin position="18"/>
        <end position="238"/>
    </location>
</feature>
<dbReference type="Proteomes" id="UP001444661">
    <property type="component" value="Unassembled WGS sequence"/>
</dbReference>
<gene>
    <name evidence="2" type="ORF">PG993_012786</name>
</gene>
<sequence>MPLCFSLLALVGSTASAAKTEKPDIGCHLFGNNLNIKCTTAGFTGLQGHPASGLLYDIISQSTLPNDTFYPNDRNIACLFRDTKFVLDITGVSADAGAKAGPATFEVGVKGETNSEADGTLCAYPYEVSNGGLTLAQVRELAEELVNAPDCNLCGQITTNYRSRDASALGRLKFNWRDNAICQHPCISETGLRKANATDAKPIPKEEDGDKENAGHGTVVPSMIWAGGIGSLVVALLW</sequence>
<evidence type="ECO:0000313" key="2">
    <source>
        <dbReference type="EMBL" id="KAK8022019.1"/>
    </source>
</evidence>
<comment type="caution">
    <text evidence="2">The sequence shown here is derived from an EMBL/GenBank/DDBJ whole genome shotgun (WGS) entry which is preliminary data.</text>
</comment>
<reference evidence="2 3" key="1">
    <citation type="submission" date="2023-01" db="EMBL/GenBank/DDBJ databases">
        <title>Analysis of 21 Apiospora genomes using comparative genomics revels a genus with tremendous synthesis potential of carbohydrate active enzymes and secondary metabolites.</title>
        <authorList>
            <person name="Sorensen T."/>
        </authorList>
    </citation>
    <scope>NUCLEOTIDE SEQUENCE [LARGE SCALE GENOMIC DNA]</scope>
    <source>
        <strain evidence="2 3">CBS 33761</strain>
    </source>
</reference>
<keyword evidence="1" id="KW-0732">Signal</keyword>
<evidence type="ECO:0000313" key="3">
    <source>
        <dbReference type="Proteomes" id="UP001444661"/>
    </source>
</evidence>
<evidence type="ECO:0000256" key="1">
    <source>
        <dbReference type="SAM" id="SignalP"/>
    </source>
</evidence>
<keyword evidence="3" id="KW-1185">Reference proteome</keyword>
<accession>A0ABR1RVS0</accession>
<proteinExistence type="predicted"/>
<organism evidence="2 3">
    <name type="scientific">Apiospora rasikravindrae</name>
    <dbReference type="NCBI Taxonomy" id="990691"/>
    <lineage>
        <taxon>Eukaryota</taxon>
        <taxon>Fungi</taxon>
        <taxon>Dikarya</taxon>
        <taxon>Ascomycota</taxon>
        <taxon>Pezizomycotina</taxon>
        <taxon>Sordariomycetes</taxon>
        <taxon>Xylariomycetidae</taxon>
        <taxon>Amphisphaeriales</taxon>
        <taxon>Apiosporaceae</taxon>
        <taxon>Apiospora</taxon>
    </lineage>
</organism>
<name>A0ABR1RVS0_9PEZI</name>
<protein>
    <submittedName>
        <fullName evidence="2">Uncharacterized protein</fullName>
    </submittedName>
</protein>
<dbReference type="EMBL" id="JAQQWK010000012">
    <property type="protein sequence ID" value="KAK8022019.1"/>
    <property type="molecule type" value="Genomic_DNA"/>
</dbReference>